<protein>
    <recommendedName>
        <fullName evidence="3">Glycosyltransferase 2-like domain-containing protein</fullName>
    </recommendedName>
</protein>
<organism evidence="4 5">
    <name type="scientific">Acinetobacter indicus CIP 110367</name>
    <dbReference type="NCBI Taxonomy" id="1341679"/>
    <lineage>
        <taxon>Bacteria</taxon>
        <taxon>Pseudomonadati</taxon>
        <taxon>Pseudomonadota</taxon>
        <taxon>Gammaproteobacteria</taxon>
        <taxon>Moraxellales</taxon>
        <taxon>Moraxellaceae</taxon>
        <taxon>Acinetobacter</taxon>
    </lineage>
</organism>
<dbReference type="PANTHER" id="PTHR22916">
    <property type="entry name" value="GLYCOSYLTRANSFERASE"/>
    <property type="match status" value="1"/>
</dbReference>
<keyword evidence="2" id="KW-0808">Transferase</keyword>
<dbReference type="HOGENOM" id="CLU_025996_25_2_6"/>
<comment type="caution">
    <text evidence="4">The sequence shown here is derived from an EMBL/GenBank/DDBJ whole genome shotgun (WGS) entry which is preliminary data.</text>
</comment>
<gene>
    <name evidence="4" type="ORF">P253_02719</name>
</gene>
<sequence length="338" mass="39379">MDLFGILKKECFYPLLISSGNEMLLSLIIPVYKVEQYIAECIESVINQVTSDIEVIIVNDGTPDDSMLVIEKILSKQTAIIRDCFIILHQENQGQSSARNLGLKYAKGEYISFLDSDDVLSENYLSDFKNTIKKNNVDIVQFKSSRFEEDTNKLKAFNVGLQRNGLLQLDQNLMIEIFNQSAWFPWLNIYRRELFNGLEFPVGIYYEDAALIPEVFLRAKNIYFLESVLYFYRLNLNGSLLNTSSENKRKHVDSFKSILELYALRMKENPIYSISFVSMSQAFVNYMYQNFGWKVAYKCQATFQVNKKDVDVRKLSKRGNRLYYYFGFYFIALLSLRG</sequence>
<accession>V2UEL2</accession>
<dbReference type="SUPFAM" id="SSF53448">
    <property type="entry name" value="Nucleotide-diphospho-sugar transferases"/>
    <property type="match status" value="1"/>
</dbReference>
<proteinExistence type="predicted"/>
<evidence type="ECO:0000313" key="5">
    <source>
        <dbReference type="Proteomes" id="UP000018415"/>
    </source>
</evidence>
<dbReference type="eggNOG" id="COG0463">
    <property type="taxonomic scope" value="Bacteria"/>
</dbReference>
<name>V2UEL2_9GAMM</name>
<dbReference type="GO" id="GO:0016758">
    <property type="term" value="F:hexosyltransferase activity"/>
    <property type="evidence" value="ECO:0007669"/>
    <property type="project" value="UniProtKB-ARBA"/>
</dbReference>
<dbReference type="Gene3D" id="3.90.550.10">
    <property type="entry name" value="Spore Coat Polysaccharide Biosynthesis Protein SpsA, Chain A"/>
    <property type="match status" value="1"/>
</dbReference>
<dbReference type="AlphaFoldDB" id="V2UEL2"/>
<evidence type="ECO:0000256" key="2">
    <source>
        <dbReference type="ARBA" id="ARBA00022679"/>
    </source>
</evidence>
<feature type="domain" description="Glycosyltransferase 2-like" evidence="3">
    <location>
        <begin position="26"/>
        <end position="156"/>
    </location>
</feature>
<dbReference type="CDD" id="cd00761">
    <property type="entry name" value="Glyco_tranf_GTA_type"/>
    <property type="match status" value="1"/>
</dbReference>
<dbReference type="EMBL" id="AYET01000008">
    <property type="protein sequence ID" value="ESK47000.1"/>
    <property type="molecule type" value="Genomic_DNA"/>
</dbReference>
<dbReference type="Proteomes" id="UP000018415">
    <property type="component" value="Unassembled WGS sequence"/>
</dbReference>
<dbReference type="OrthoDB" id="6813549at2"/>
<keyword evidence="5" id="KW-1185">Reference proteome</keyword>
<evidence type="ECO:0000313" key="4">
    <source>
        <dbReference type="EMBL" id="ESK47000.1"/>
    </source>
</evidence>
<dbReference type="InterPro" id="IPR001173">
    <property type="entry name" value="Glyco_trans_2-like"/>
</dbReference>
<dbReference type="PANTHER" id="PTHR22916:SF51">
    <property type="entry name" value="GLYCOSYLTRANSFERASE EPSH-RELATED"/>
    <property type="match status" value="1"/>
</dbReference>
<evidence type="ECO:0000259" key="3">
    <source>
        <dbReference type="Pfam" id="PF00535"/>
    </source>
</evidence>
<dbReference type="Pfam" id="PF00535">
    <property type="entry name" value="Glycos_transf_2"/>
    <property type="match status" value="1"/>
</dbReference>
<keyword evidence="1" id="KW-0328">Glycosyltransferase</keyword>
<reference evidence="4 5" key="1">
    <citation type="submission" date="2013-10" db="EMBL/GenBank/DDBJ databases">
        <title>The Genome Sequence of Acinetobacter indicus CIP 110367.</title>
        <authorList>
            <consortium name="The Broad Institute Genomics Platform"/>
            <consortium name="The Broad Institute Genome Sequencing Center for Infectious Disease"/>
            <person name="Cerqueira G."/>
            <person name="Feldgarden M."/>
            <person name="Courvalin P."/>
            <person name="Grillot-Courvalin C."/>
            <person name="Clermont D."/>
            <person name="Rocha E."/>
            <person name="Yoon E.-J."/>
            <person name="Nemec A."/>
            <person name="Young S.K."/>
            <person name="Zeng Q."/>
            <person name="Gargeya S."/>
            <person name="Fitzgerald M."/>
            <person name="Abouelleil A."/>
            <person name="Alvarado L."/>
            <person name="Berlin A.M."/>
            <person name="Chapman S.B."/>
            <person name="Gainer-Dewar J."/>
            <person name="Goldberg J."/>
            <person name="Gnerre S."/>
            <person name="Griggs A."/>
            <person name="Gujja S."/>
            <person name="Hansen M."/>
            <person name="Howarth C."/>
            <person name="Imamovic A."/>
            <person name="Ireland A."/>
            <person name="Larimer J."/>
            <person name="McCowan C."/>
            <person name="Murphy C."/>
            <person name="Pearson M."/>
            <person name="Poon T.W."/>
            <person name="Priest M."/>
            <person name="Roberts A."/>
            <person name="Saif S."/>
            <person name="Shea T."/>
            <person name="Sykes S."/>
            <person name="Wortman J."/>
            <person name="Nusbaum C."/>
            <person name="Birren B."/>
        </authorList>
    </citation>
    <scope>NUCLEOTIDE SEQUENCE [LARGE SCALE GENOMIC DNA]</scope>
    <source>
        <strain evidence="4 5">CIP 110367</strain>
    </source>
</reference>
<dbReference type="InterPro" id="IPR029044">
    <property type="entry name" value="Nucleotide-diphossugar_trans"/>
</dbReference>
<dbReference type="PATRIC" id="fig|1341679.3.peg.2636"/>
<evidence type="ECO:0000256" key="1">
    <source>
        <dbReference type="ARBA" id="ARBA00022676"/>
    </source>
</evidence>